<sequence length="342" mass="38705">MNTDAQSDLLKTCASATNIYMTANYIEATDNFGVERRGKIEGIWKAFYEQEVAARVKTDPKKSYDFTNALNGYRYRCCLANSNEGWGISMRQLPLSVPRLREDLQLDWSVIEPLMRGTGLILFAGIMGSGKSTTMYSAIDKMDKRERGNITTIDDPIEIILPGHGVIQRELNTHVESFPQAIRDCMRQNRRTIVVSEIRDPETAMAAILAASSGHKVLGTIHSDSATDTIPRMLTLLDDKYARLLSGTLRGLWWQNVIRFADPTRKPVPVFESMEVTSAVRQIIQDGPQSYPLFAQEMKVQGRKTMQENALAILGRNLATRDELSDFLTRRGRINEEYAYRR</sequence>
<comment type="caution">
    <text evidence="3">The sequence shown here is derived from an EMBL/GenBank/DDBJ whole genome shotgun (WGS) entry which is preliminary data.</text>
</comment>
<protein>
    <submittedName>
        <fullName evidence="3">Twitching motility protein</fullName>
    </submittedName>
</protein>
<dbReference type="GO" id="GO:0016887">
    <property type="term" value="F:ATP hydrolysis activity"/>
    <property type="evidence" value="ECO:0007669"/>
    <property type="project" value="InterPro"/>
</dbReference>
<dbReference type="Pfam" id="PF00437">
    <property type="entry name" value="T2SSE"/>
    <property type="match status" value="1"/>
</dbReference>
<organism evidence="3 4">
    <name type="scientific">Pseudomonas fluorescens</name>
    <dbReference type="NCBI Taxonomy" id="294"/>
    <lineage>
        <taxon>Bacteria</taxon>
        <taxon>Pseudomonadati</taxon>
        <taxon>Pseudomonadota</taxon>
        <taxon>Gammaproteobacteria</taxon>
        <taxon>Pseudomonadales</taxon>
        <taxon>Pseudomonadaceae</taxon>
        <taxon>Pseudomonas</taxon>
    </lineage>
</organism>
<gene>
    <name evidence="3" type="ORF">A1D17_04250</name>
</gene>
<reference evidence="3 4" key="2">
    <citation type="journal article" date="2018" name="Nature">
        <title>Mutant phenotypes for thousands of bacterial genes of unknown function.</title>
        <authorList>
            <person name="Price M.N."/>
            <person name="Wetmore K.M."/>
            <person name="Waters R.J."/>
            <person name="Callaghan M."/>
            <person name="Ray J."/>
            <person name="Liu H."/>
            <person name="Kuehl J.V."/>
            <person name="Melnyk R.A."/>
            <person name="Lamson J.S."/>
            <person name="Suh Y."/>
            <person name="Carlson H.K."/>
            <person name="Esquivel Z."/>
            <person name="Sadeeshkumar H."/>
            <person name="Chakraborty R."/>
            <person name="Zane G.M."/>
            <person name="Rubin B.E."/>
            <person name="Wall J.D."/>
            <person name="Visel A."/>
            <person name="Bristow J."/>
            <person name="Blow M.J."/>
            <person name="Arkin A.P."/>
            <person name="Deutschbauer A.M."/>
        </authorList>
    </citation>
    <scope>NUCLEOTIDE SEQUENCE [LARGE SCALE GENOMIC DNA]</scope>
    <source>
        <strain evidence="3 4">FW300-N1B4</strain>
    </source>
</reference>
<reference evidence="4" key="1">
    <citation type="submission" date="2016-03" db="EMBL/GenBank/DDBJ databases">
        <authorList>
            <person name="Ray J."/>
            <person name="Price M."/>
            <person name="Deutschbauer A."/>
        </authorList>
    </citation>
    <scope>NUCLEOTIDE SEQUENCE [LARGE SCALE GENOMIC DNA]</scope>
    <source>
        <strain evidence="4">FW300-N1B4</strain>
    </source>
</reference>
<feature type="domain" description="Bacterial type II secretion system protein E" evidence="2">
    <location>
        <begin position="112"/>
        <end position="277"/>
    </location>
</feature>
<dbReference type="SUPFAM" id="SSF52540">
    <property type="entry name" value="P-loop containing nucleoside triphosphate hydrolases"/>
    <property type="match status" value="1"/>
</dbReference>
<dbReference type="OrthoDB" id="6189814at2"/>
<dbReference type="InterPro" id="IPR050921">
    <property type="entry name" value="T4SS_GSP_E_ATPase"/>
</dbReference>
<dbReference type="AlphaFoldDB" id="A0A161ZFW2"/>
<dbReference type="Gene3D" id="3.40.50.300">
    <property type="entry name" value="P-loop containing nucleotide triphosphate hydrolases"/>
    <property type="match status" value="1"/>
</dbReference>
<proteinExistence type="inferred from homology"/>
<dbReference type="InterPro" id="IPR027417">
    <property type="entry name" value="P-loop_NTPase"/>
</dbReference>
<dbReference type="EMBL" id="LUKJ01000002">
    <property type="protein sequence ID" value="KZN20762.1"/>
    <property type="molecule type" value="Genomic_DNA"/>
</dbReference>
<dbReference type="PANTHER" id="PTHR30486:SF6">
    <property type="entry name" value="TYPE IV PILUS RETRACTATION ATPASE PILT"/>
    <property type="match status" value="1"/>
</dbReference>
<evidence type="ECO:0000313" key="4">
    <source>
        <dbReference type="Proteomes" id="UP000076489"/>
    </source>
</evidence>
<evidence type="ECO:0000313" key="3">
    <source>
        <dbReference type="EMBL" id="KZN20762.1"/>
    </source>
</evidence>
<evidence type="ECO:0000259" key="2">
    <source>
        <dbReference type="Pfam" id="PF00437"/>
    </source>
</evidence>
<comment type="similarity">
    <text evidence="1">Belongs to the GSP E family.</text>
</comment>
<evidence type="ECO:0000256" key="1">
    <source>
        <dbReference type="ARBA" id="ARBA00006611"/>
    </source>
</evidence>
<name>A0A161ZFW2_PSEFL</name>
<dbReference type="PANTHER" id="PTHR30486">
    <property type="entry name" value="TWITCHING MOTILITY PROTEIN PILT"/>
    <property type="match status" value="1"/>
</dbReference>
<dbReference type="Proteomes" id="UP000076489">
    <property type="component" value="Unassembled WGS sequence"/>
</dbReference>
<accession>A0A161ZFW2</accession>
<dbReference type="RefSeq" id="WP_063340806.1">
    <property type="nucleotide sequence ID" value="NZ_LUKJ01000002.1"/>
</dbReference>
<dbReference type="InterPro" id="IPR001482">
    <property type="entry name" value="T2SS/T4SS_dom"/>
</dbReference>